<reference evidence="2 4" key="1">
    <citation type="submission" date="2015-07" db="EMBL/GenBank/DDBJ databases">
        <authorList>
            <person name="Cajimat M.N.B."/>
            <person name="Milazzo M.L."/>
            <person name="Fulhorst C.F."/>
        </authorList>
    </citation>
    <scope>NUCLEOTIDE SEQUENCE [LARGE SCALE GENOMIC DNA]</scope>
    <source>
        <strain evidence="2">Single colony</strain>
    </source>
</reference>
<dbReference type="OrthoDB" id="2531591at2759"/>
<evidence type="ECO:0000313" key="2">
    <source>
        <dbReference type="EMBL" id="CTR08642.1"/>
    </source>
</evidence>
<dbReference type="AlphaFoldDB" id="A0A0K3CJ14"/>
<dbReference type="Proteomes" id="UP000239560">
    <property type="component" value="Unassembled WGS sequence"/>
</dbReference>
<evidence type="ECO:0000313" key="4">
    <source>
        <dbReference type="Proteomes" id="UP000199069"/>
    </source>
</evidence>
<dbReference type="Proteomes" id="UP000199069">
    <property type="component" value="Unassembled WGS sequence"/>
</dbReference>
<organism evidence="2 4">
    <name type="scientific">Rhodotorula toruloides</name>
    <name type="common">Yeast</name>
    <name type="synonym">Rhodosporidium toruloides</name>
    <dbReference type="NCBI Taxonomy" id="5286"/>
    <lineage>
        <taxon>Eukaryota</taxon>
        <taxon>Fungi</taxon>
        <taxon>Dikarya</taxon>
        <taxon>Basidiomycota</taxon>
        <taxon>Pucciniomycotina</taxon>
        <taxon>Microbotryomycetes</taxon>
        <taxon>Sporidiobolales</taxon>
        <taxon>Sporidiobolaceae</taxon>
        <taxon>Rhodotorula</taxon>
    </lineage>
</organism>
<name>A0A0K3CJ14_RHOTO</name>
<sequence>MSLASLVPDTRVDPALLPPLLPWSLRYNDLYPYCDFFSHIVPTQYDPPAWTTELEAYWQTFDVAVWSHLSKDHFRDHFAIMGMRERLSSSKGAQLARELPDSPSRVDFEDAIQFLLTRRSTRWNRLYGLDDIRRRYLNHPENRHIGVSDYDFLDSKLEKSAFPPPKAAPFSLWPIPLDPSLSFNPRREMLVCWGRDGVDWDQYALPDRPTSDSKAARRKFEPSAAEELEDADKKTGTGRFGATMGDATAPLLLSRSNGARSSAFLPAFTGLFHRRHVQAA</sequence>
<evidence type="ECO:0000313" key="3">
    <source>
        <dbReference type="EMBL" id="PRQ73347.1"/>
    </source>
</evidence>
<gene>
    <name evidence="2" type="primary">FGENESH: predicted gene_8.358</name>
    <name evidence="3" type="ORF">AAT19DRAFT_16100</name>
    <name evidence="2" type="ORF">BN2166_0045030</name>
</gene>
<reference evidence="3 5" key="2">
    <citation type="journal article" date="2018" name="Elife">
        <title>Functional genomics of lipid metabolism in the oleaginous yeast Rhodosporidium toruloides.</title>
        <authorList>
            <person name="Coradetti S.T."/>
            <person name="Pinel D."/>
            <person name="Geiselman G."/>
            <person name="Ito M."/>
            <person name="Mondo S."/>
            <person name="Reilly M.C."/>
            <person name="Cheng Y.F."/>
            <person name="Bauer S."/>
            <person name="Grigoriev I."/>
            <person name="Gladden J.M."/>
            <person name="Simmons B.A."/>
            <person name="Brem R."/>
            <person name="Arkin A.P."/>
            <person name="Skerker J.M."/>
        </authorList>
    </citation>
    <scope>NUCLEOTIDE SEQUENCE [LARGE SCALE GENOMIC DNA]</scope>
    <source>
        <strain evidence="3 5">NBRC 0880</strain>
    </source>
</reference>
<evidence type="ECO:0000256" key="1">
    <source>
        <dbReference type="SAM" id="MobiDB-lite"/>
    </source>
</evidence>
<keyword evidence="4" id="KW-1185">Reference proteome</keyword>
<dbReference type="EMBL" id="CWKI01000008">
    <property type="protein sequence ID" value="CTR08642.1"/>
    <property type="molecule type" value="Genomic_DNA"/>
</dbReference>
<feature type="compositionally biased region" description="Basic and acidic residues" evidence="1">
    <location>
        <begin position="209"/>
        <end position="221"/>
    </location>
</feature>
<feature type="region of interest" description="Disordered" evidence="1">
    <location>
        <begin position="206"/>
        <end position="241"/>
    </location>
</feature>
<protein>
    <submittedName>
        <fullName evidence="2">BY PROTMAP: gi|342321501|gb|EGU13434.1| LigA [Rhodotorula glutinis ATCC 204091]</fullName>
    </submittedName>
</protein>
<accession>A0A0K3CJ14</accession>
<dbReference type="EMBL" id="LCTV02000008">
    <property type="protein sequence ID" value="PRQ73347.1"/>
    <property type="molecule type" value="Genomic_DNA"/>
</dbReference>
<evidence type="ECO:0000313" key="5">
    <source>
        <dbReference type="Proteomes" id="UP000239560"/>
    </source>
</evidence>
<proteinExistence type="predicted"/>